<dbReference type="EMBL" id="FUIG01000045">
    <property type="protein sequence ID" value="SJM33812.1"/>
    <property type="molecule type" value="Genomic_DNA"/>
</dbReference>
<organism evidence="1 2">
    <name type="scientific">Mesorhizobium delmotii</name>
    <dbReference type="NCBI Taxonomy" id="1631247"/>
    <lineage>
        <taxon>Bacteria</taxon>
        <taxon>Pseudomonadati</taxon>
        <taxon>Pseudomonadota</taxon>
        <taxon>Alphaproteobacteria</taxon>
        <taxon>Hyphomicrobiales</taxon>
        <taxon>Phyllobacteriaceae</taxon>
        <taxon>Mesorhizobium</taxon>
    </lineage>
</organism>
<evidence type="ECO:0000313" key="1">
    <source>
        <dbReference type="EMBL" id="SJM33812.1"/>
    </source>
</evidence>
<sequence>MQKTSPPGLPAKVKADAIRACSSNLRNRERHTQARLRRATKRTANLADWLNDINEGSAGQILAIDAIVPRRAGQIEEAVSLHKRRTQALRTY</sequence>
<dbReference type="AlphaFoldDB" id="A0A2P9ARM9"/>
<protein>
    <submittedName>
        <fullName evidence="1">Uncharacterized protein</fullName>
    </submittedName>
</protein>
<name>A0A2P9ARM9_9HYPH</name>
<reference evidence="2" key="1">
    <citation type="submission" date="2016-12" db="EMBL/GenBank/DDBJ databases">
        <authorList>
            <person name="Brunel B."/>
        </authorList>
    </citation>
    <scope>NUCLEOTIDE SEQUENCE [LARGE SCALE GENOMIC DNA]</scope>
</reference>
<evidence type="ECO:0000313" key="2">
    <source>
        <dbReference type="Proteomes" id="UP000245698"/>
    </source>
</evidence>
<keyword evidence="2" id="KW-1185">Reference proteome</keyword>
<dbReference type="Proteomes" id="UP000245698">
    <property type="component" value="Unassembled WGS sequence"/>
</dbReference>
<accession>A0A2P9ARM9</accession>
<proteinExistence type="predicted"/>
<gene>
    <name evidence="1" type="ORF">BQ8482_370032</name>
</gene>